<accession>A0ABN6I5M8</accession>
<keyword evidence="3" id="KW-1185">Reference proteome</keyword>
<proteinExistence type="predicted"/>
<evidence type="ECO:0000313" key="3">
    <source>
        <dbReference type="Proteomes" id="UP000826775"/>
    </source>
</evidence>
<sequence length="190" mass="21834">MVTFLEQENMETKEKNYWPLGILSILFIGLGLVVALVVVAIKYTPQNDNSYLHQHTYTDSHINGMLSTYSAFRQAYSLELVNGNQKLEPLFPFYINQNTPLLWLSNQHNNLSLQVQHKDPKAPTLSFSVSVLRTKQKPLILGNIACETQEKERICQLPPFNLPFKGRYQVMVKINFKGKELPLIQPAFVR</sequence>
<keyword evidence="1" id="KW-0812">Transmembrane</keyword>
<evidence type="ECO:0000313" key="2">
    <source>
        <dbReference type="EMBL" id="BCZ17839.1"/>
    </source>
</evidence>
<keyword evidence="1" id="KW-1133">Transmembrane helix</keyword>
<evidence type="ECO:0008006" key="4">
    <source>
        <dbReference type="Google" id="ProtNLM"/>
    </source>
</evidence>
<dbReference type="EMBL" id="AP024814">
    <property type="protein sequence ID" value="BCZ17839.1"/>
    <property type="molecule type" value="Genomic_DNA"/>
</dbReference>
<feature type="transmembrane region" description="Helical" evidence="1">
    <location>
        <begin position="20"/>
        <end position="41"/>
    </location>
</feature>
<dbReference type="Proteomes" id="UP000826775">
    <property type="component" value="Chromosome"/>
</dbReference>
<evidence type="ECO:0000256" key="1">
    <source>
        <dbReference type="SAM" id="Phobius"/>
    </source>
</evidence>
<reference evidence="2 3" key="1">
    <citation type="submission" date="2021-07" db="EMBL/GenBank/DDBJ databases">
        <title>Novel Helicobacter sp. Isolated from a dog.</title>
        <authorList>
            <person name="Rimbara E."/>
            <person name="Suzuki M."/>
        </authorList>
    </citation>
    <scope>NUCLEOTIDE SEQUENCE [LARGE SCALE GENOMIC DNA]</scope>
    <source>
        <strain evidence="3">NHP19-003</strain>
    </source>
</reference>
<organism evidence="2 3">
    <name type="scientific">Helicobacter gastrocanis</name>
    <dbReference type="NCBI Taxonomy" id="2849641"/>
    <lineage>
        <taxon>Bacteria</taxon>
        <taxon>Pseudomonadati</taxon>
        <taxon>Campylobacterota</taxon>
        <taxon>Epsilonproteobacteria</taxon>
        <taxon>Campylobacterales</taxon>
        <taxon>Helicobacteraceae</taxon>
        <taxon>Helicobacter</taxon>
    </lineage>
</organism>
<name>A0ABN6I5M8_9HELI</name>
<protein>
    <recommendedName>
        <fullName evidence="4">Inner membrane protein</fullName>
    </recommendedName>
</protein>
<keyword evidence="1" id="KW-0472">Membrane</keyword>
<gene>
    <name evidence="2" type="ORF">NHP190003_11210</name>
</gene>